<dbReference type="Proteomes" id="UP000197692">
    <property type="component" value="Unassembled WGS sequence"/>
</dbReference>
<dbReference type="AlphaFoldDB" id="A0A854NJE1"/>
<name>A0A854NJE1_CORDP</name>
<comment type="caution">
    <text evidence="1">The sequence shown here is derived from an EMBL/GenBank/DDBJ whole genome shotgun (WGS) entry which is preliminary data.</text>
</comment>
<accession>A0A854NJE1</accession>
<reference evidence="2" key="1">
    <citation type="submission" date="2016-02" db="EMBL/GenBank/DDBJ databases">
        <title>Genomic analyses of a collection of pathogenic Corynebacterium diphtheriae.</title>
        <authorList>
            <person name="Sangal V."/>
            <person name="Titov L."/>
        </authorList>
    </citation>
    <scope>NUCLEOTIDE SEQUENCE [LARGE SCALE GENOMIC DNA]</scope>
    <source>
        <strain evidence="2">1438</strain>
    </source>
</reference>
<protein>
    <submittedName>
        <fullName evidence="1">Uncharacterized protein</fullName>
    </submittedName>
</protein>
<evidence type="ECO:0000313" key="2">
    <source>
        <dbReference type="Proteomes" id="UP000197692"/>
    </source>
</evidence>
<gene>
    <name evidence="1" type="ORF">AY602_10595</name>
</gene>
<sequence>MVTIVADSEKRSPKPCYCLRDRLHYKESYTPNERSIVNLANLSSVSDLNIISKVIDLITKLLTLVEKFKK</sequence>
<organism evidence="1 2">
    <name type="scientific">Corynebacterium diphtheriae bv. mitis</name>
    <dbReference type="NCBI Taxonomy" id="1806053"/>
    <lineage>
        <taxon>Bacteria</taxon>
        <taxon>Bacillati</taxon>
        <taxon>Actinomycetota</taxon>
        <taxon>Actinomycetes</taxon>
        <taxon>Mycobacteriales</taxon>
        <taxon>Corynebacteriaceae</taxon>
        <taxon>Corynebacterium</taxon>
    </lineage>
</organism>
<dbReference type="EMBL" id="LSZF01000008">
    <property type="protein sequence ID" value="OWM35756.1"/>
    <property type="molecule type" value="Genomic_DNA"/>
</dbReference>
<evidence type="ECO:0000313" key="1">
    <source>
        <dbReference type="EMBL" id="OWM35756.1"/>
    </source>
</evidence>
<proteinExistence type="predicted"/>